<comment type="catalytic activity">
    <reaction evidence="5">
        <text>a 2'-deoxyadenosine in DNA + S-adenosyl-L-methionine = an N(6)-methyl-2'-deoxyadenosine in DNA + S-adenosyl-L-homocysteine + H(+)</text>
        <dbReference type="Rhea" id="RHEA:15197"/>
        <dbReference type="Rhea" id="RHEA-COMP:12418"/>
        <dbReference type="Rhea" id="RHEA-COMP:12419"/>
        <dbReference type="ChEBI" id="CHEBI:15378"/>
        <dbReference type="ChEBI" id="CHEBI:57856"/>
        <dbReference type="ChEBI" id="CHEBI:59789"/>
        <dbReference type="ChEBI" id="CHEBI:90615"/>
        <dbReference type="ChEBI" id="CHEBI:90616"/>
        <dbReference type="EC" id="2.1.1.72"/>
    </reaction>
</comment>
<evidence type="ECO:0000256" key="6">
    <source>
        <dbReference type="SAM" id="Coils"/>
    </source>
</evidence>
<evidence type="ECO:0000256" key="1">
    <source>
        <dbReference type="ARBA" id="ARBA00011900"/>
    </source>
</evidence>
<protein>
    <recommendedName>
        <fullName evidence="1">site-specific DNA-methyltransferase (adenine-specific)</fullName>
        <ecNumber evidence="1">2.1.1.72</ecNumber>
    </recommendedName>
</protein>
<sequence length="1195" mass="134511">MIDRKLLLSDLQKQVKTLEKDLQEQAESVEEVRLRLRGEYDYAFKVGRTSATWTVWRDERVTQAAVAWVLGTVFVRFCEDNGLLPEPFLAGPGDRLVLAEEAEAQFFRDQPDKTLRDWLHQGFDAIGRSQAGKSLFDKRHNPLYQIPMSHDAAKELIGFWRRRGEFGDLVHSFRDEVWDTRFLGDLYQDLSEYAKKTYALLQTPEFVEEFILDLTLTPAIDEFGHDQVKMIDPTCGSGHFVLGAFDRLFKQWERHAPNRDAHERVRLALDAVHGVDINPFAVAIARFRLLMAALRASGIATLADAADYVFPMHLAVGDSLIKHRAGTLFGGDPMTEFAYATEDVAEHPGILTAGSYHVVVGNPPYITVKDKGLNEAYREMYDACSGKYALSVPFAQRFFQLAKQGDGEGKGAGFVGQITANSFMKREFGKKMIESLFALDVNLTHVIDTSGAYIPGHGTPTVILVGRNTNRGRASTIRTVMGIRGEPSAPADPRKGLVWQAIVGQVDTPGSESQWVSAAETSRSALAKFPWSLAGGGAGGVLQSIETASAVNLGSNLFRIGFYGVMGADEAMTAPAATFVRLGVEGDYHRRLVVGDEQRDWATLDGDHAFHPYDSARKLVQLDVMPQHGKRLWPFRNDLGNRATFSRGTYFGDGRPWFEWHQIPRDEKANEWSISFAFVATHNHFVLDRGGKVFKQSAPVIKLPEDATEDDHLRLLGVLNSSTACFWLKQVSHNKGRPGAEQAGADEPWEHRFEFTGTKLQEYPLPTGYPLGLCREMDKLALRLAAVRPMEIAASGVPSRERLYAAESEWHSVRARMIALQEELDWRFYALYGLLDGELIAPDDAVPELNPGERAFEIVMARQIEAGELETTWFVHHNHKFTPITELPAHWTAEYRAIVEQRIAVIENNRNIALIERPECKRRWATEGWEAMQAKALRDWLLDRCEARELWFHHVDGMEQPRPLTTAQLADELRRDDDVLSVAGLYAPGQDLGKVIADLVADEHVPHLAALRYKDSGLVTRADWENVWVLQRQEDALRDDAAKKEFRKKIPVPPKYKPTDFLKTSYWRHRGKLDVPKERFISYPGGGRDGDPSLLIGWAGWDHREQAQALSTLIVAREQEDGWDADRLLPLLAGLREVLPWVRQWHGEFDPVWGESPADTYTGFLSETAGRLHLTDGAMASWRPVKATRGRRAKA</sequence>
<dbReference type="PANTHER" id="PTHR33841">
    <property type="entry name" value="DNA METHYLTRANSFERASE YEEA-RELATED"/>
    <property type="match status" value="1"/>
</dbReference>
<feature type="coiled-coil region" evidence="6">
    <location>
        <begin position="8"/>
        <end position="39"/>
    </location>
</feature>
<evidence type="ECO:0000256" key="3">
    <source>
        <dbReference type="ARBA" id="ARBA00022679"/>
    </source>
</evidence>
<accession>A0AAE3VZM1</accession>
<dbReference type="PANTHER" id="PTHR33841:SF1">
    <property type="entry name" value="DNA METHYLTRANSFERASE A"/>
    <property type="match status" value="1"/>
</dbReference>
<feature type="domain" description="Type II methyltransferase M.TaqI-like" evidence="7">
    <location>
        <begin position="272"/>
        <end position="449"/>
    </location>
</feature>
<evidence type="ECO:0000259" key="8">
    <source>
        <dbReference type="Pfam" id="PF22654"/>
    </source>
</evidence>
<gene>
    <name evidence="9" type="ORF">J2S42_003353</name>
</gene>
<dbReference type="PROSITE" id="PS00092">
    <property type="entry name" value="N6_MTASE"/>
    <property type="match status" value="1"/>
</dbReference>
<dbReference type="EMBL" id="JAUSUZ010000001">
    <property type="protein sequence ID" value="MDQ0366684.1"/>
    <property type="molecule type" value="Genomic_DNA"/>
</dbReference>
<keyword evidence="2" id="KW-0489">Methyltransferase</keyword>
<comment type="caution">
    <text evidence="9">The sequence shown here is derived from an EMBL/GenBank/DDBJ whole genome shotgun (WGS) entry which is preliminary data.</text>
</comment>
<organism evidence="9 10">
    <name type="scientific">Catenuloplanes indicus</name>
    <dbReference type="NCBI Taxonomy" id="137267"/>
    <lineage>
        <taxon>Bacteria</taxon>
        <taxon>Bacillati</taxon>
        <taxon>Actinomycetota</taxon>
        <taxon>Actinomycetes</taxon>
        <taxon>Micromonosporales</taxon>
        <taxon>Micromonosporaceae</taxon>
        <taxon>Catenuloplanes</taxon>
    </lineage>
</organism>
<proteinExistence type="predicted"/>
<keyword evidence="6" id="KW-0175">Coiled coil</keyword>
<name>A0AAE3VZM1_9ACTN</name>
<dbReference type="SUPFAM" id="SSF53335">
    <property type="entry name" value="S-adenosyl-L-methionine-dependent methyltransferases"/>
    <property type="match status" value="1"/>
</dbReference>
<dbReference type="EC" id="2.1.1.72" evidence="1"/>
<dbReference type="GO" id="GO:0009007">
    <property type="term" value="F:site-specific DNA-methyltransferase (adenine-specific) activity"/>
    <property type="evidence" value="ECO:0007669"/>
    <property type="project" value="UniProtKB-EC"/>
</dbReference>
<dbReference type="Pfam" id="PF07669">
    <property type="entry name" value="Eco57I"/>
    <property type="match status" value="1"/>
</dbReference>
<keyword evidence="4" id="KW-0949">S-adenosyl-L-methionine</keyword>
<evidence type="ECO:0000313" key="9">
    <source>
        <dbReference type="EMBL" id="MDQ0366684.1"/>
    </source>
</evidence>
<reference evidence="9 10" key="1">
    <citation type="submission" date="2023-07" db="EMBL/GenBank/DDBJ databases">
        <title>Sequencing the genomes of 1000 actinobacteria strains.</title>
        <authorList>
            <person name="Klenk H.-P."/>
        </authorList>
    </citation>
    <scope>NUCLEOTIDE SEQUENCE [LARGE SCALE GENOMIC DNA]</scope>
    <source>
        <strain evidence="9 10">DSM 44709</strain>
    </source>
</reference>
<keyword evidence="10" id="KW-1185">Reference proteome</keyword>
<dbReference type="Proteomes" id="UP001240236">
    <property type="component" value="Unassembled WGS sequence"/>
</dbReference>
<feature type="domain" description="DUF7008" evidence="8">
    <location>
        <begin position="817"/>
        <end position="1192"/>
    </location>
</feature>
<keyword evidence="3" id="KW-0808">Transferase</keyword>
<dbReference type="GO" id="GO:0032259">
    <property type="term" value="P:methylation"/>
    <property type="evidence" value="ECO:0007669"/>
    <property type="project" value="UniProtKB-KW"/>
</dbReference>
<dbReference type="NCBIfam" id="NF033451">
    <property type="entry name" value="BREX_2_MTaseX"/>
    <property type="match status" value="1"/>
</dbReference>
<dbReference type="Pfam" id="PF22654">
    <property type="entry name" value="DUF7008"/>
    <property type="match status" value="1"/>
</dbReference>
<dbReference type="InterPro" id="IPR011639">
    <property type="entry name" value="MethylTrfase_TaqI-like_dom"/>
</dbReference>
<dbReference type="PRINTS" id="PR00507">
    <property type="entry name" value="N12N6MTFRASE"/>
</dbReference>
<evidence type="ECO:0000256" key="5">
    <source>
        <dbReference type="ARBA" id="ARBA00047942"/>
    </source>
</evidence>
<dbReference type="GO" id="GO:0003676">
    <property type="term" value="F:nucleic acid binding"/>
    <property type="evidence" value="ECO:0007669"/>
    <property type="project" value="InterPro"/>
</dbReference>
<dbReference type="GO" id="GO:0006304">
    <property type="term" value="P:DNA modification"/>
    <property type="evidence" value="ECO:0007669"/>
    <property type="project" value="InterPro"/>
</dbReference>
<dbReference type="InterPro" id="IPR054277">
    <property type="entry name" value="DUF7008"/>
</dbReference>
<evidence type="ECO:0000313" key="10">
    <source>
        <dbReference type="Proteomes" id="UP001240236"/>
    </source>
</evidence>
<dbReference type="InterPro" id="IPR050953">
    <property type="entry name" value="N4_N6_ade-DNA_methylase"/>
</dbReference>
<dbReference type="InterPro" id="IPR002052">
    <property type="entry name" value="DNA_methylase_N6_adenine_CS"/>
</dbReference>
<evidence type="ECO:0000256" key="4">
    <source>
        <dbReference type="ARBA" id="ARBA00022691"/>
    </source>
</evidence>
<dbReference type="Gene3D" id="3.40.50.150">
    <property type="entry name" value="Vaccinia Virus protein VP39"/>
    <property type="match status" value="1"/>
</dbReference>
<dbReference type="RefSeq" id="WP_307240196.1">
    <property type="nucleotide sequence ID" value="NZ_JAUSUZ010000001.1"/>
</dbReference>
<evidence type="ECO:0000259" key="7">
    <source>
        <dbReference type="Pfam" id="PF07669"/>
    </source>
</evidence>
<dbReference type="InterPro" id="IPR029063">
    <property type="entry name" value="SAM-dependent_MTases_sf"/>
</dbReference>
<dbReference type="AlphaFoldDB" id="A0AAE3VZM1"/>
<evidence type="ECO:0000256" key="2">
    <source>
        <dbReference type="ARBA" id="ARBA00022603"/>
    </source>
</evidence>